<proteinExistence type="predicted"/>
<name>E2AWD1_CAMFO</name>
<sequence>MSWLAKISSNVAGRGWFAGVKELTQSACTHLRKPDEVGVRLDEYHRFYSCSEAYLSIANTLSDFNESGDAEDTTNITVLNSMETRSFSLRVLYVARASTAASTKRKTPLMEIGRMRNTVWDFTGSSYSFKLWRPRESRYRGKRGMLIPMILFTVMPKLVYGDTHKRAALLRRNYANGDASGNTRDYTLRDALDRLADIESVIRMQGKH</sequence>
<evidence type="ECO:0000313" key="1">
    <source>
        <dbReference type="EMBL" id="EFN62231.1"/>
    </source>
</evidence>
<gene>
    <name evidence="1" type="ORF">EAG_12394</name>
</gene>
<protein>
    <submittedName>
        <fullName evidence="1">Uncharacterized protein</fullName>
    </submittedName>
</protein>
<reference evidence="1 2" key="1">
    <citation type="journal article" date="2010" name="Science">
        <title>Genomic comparison of the ants Camponotus floridanus and Harpegnathos saltator.</title>
        <authorList>
            <person name="Bonasio R."/>
            <person name="Zhang G."/>
            <person name="Ye C."/>
            <person name="Mutti N.S."/>
            <person name="Fang X."/>
            <person name="Qin N."/>
            <person name="Donahue G."/>
            <person name="Yang P."/>
            <person name="Li Q."/>
            <person name="Li C."/>
            <person name="Zhang P."/>
            <person name="Huang Z."/>
            <person name="Berger S.L."/>
            <person name="Reinberg D."/>
            <person name="Wang J."/>
            <person name="Liebig J."/>
        </authorList>
    </citation>
    <scope>NUCLEOTIDE SEQUENCE [LARGE SCALE GENOMIC DNA]</scope>
    <source>
        <strain evidence="2">C129</strain>
    </source>
</reference>
<dbReference type="EMBL" id="GL443286">
    <property type="protein sequence ID" value="EFN62231.1"/>
    <property type="molecule type" value="Genomic_DNA"/>
</dbReference>
<organism evidence="2">
    <name type="scientific">Camponotus floridanus</name>
    <name type="common">Florida carpenter ant</name>
    <dbReference type="NCBI Taxonomy" id="104421"/>
    <lineage>
        <taxon>Eukaryota</taxon>
        <taxon>Metazoa</taxon>
        <taxon>Ecdysozoa</taxon>
        <taxon>Arthropoda</taxon>
        <taxon>Hexapoda</taxon>
        <taxon>Insecta</taxon>
        <taxon>Pterygota</taxon>
        <taxon>Neoptera</taxon>
        <taxon>Endopterygota</taxon>
        <taxon>Hymenoptera</taxon>
        <taxon>Apocrita</taxon>
        <taxon>Aculeata</taxon>
        <taxon>Formicoidea</taxon>
        <taxon>Formicidae</taxon>
        <taxon>Formicinae</taxon>
        <taxon>Camponotus</taxon>
    </lineage>
</organism>
<dbReference type="Proteomes" id="UP000000311">
    <property type="component" value="Unassembled WGS sequence"/>
</dbReference>
<dbReference type="AlphaFoldDB" id="E2AWD1"/>
<keyword evidence="2" id="KW-1185">Reference proteome</keyword>
<accession>E2AWD1</accession>
<dbReference type="InParanoid" id="E2AWD1"/>
<evidence type="ECO:0000313" key="2">
    <source>
        <dbReference type="Proteomes" id="UP000000311"/>
    </source>
</evidence>